<comment type="subcellular location">
    <subcellularLocation>
        <location evidence="2">Cytoplasm</location>
    </subcellularLocation>
    <subcellularLocation>
        <location evidence="1">Nucleus</location>
    </subcellularLocation>
</comment>
<reference evidence="5" key="1">
    <citation type="submission" date="2023-07" db="EMBL/GenBank/DDBJ databases">
        <title>draft genome sequence of fig (Ficus carica).</title>
        <authorList>
            <person name="Takahashi T."/>
            <person name="Nishimura K."/>
        </authorList>
    </citation>
    <scope>NUCLEOTIDE SEQUENCE</scope>
</reference>
<name>A0AA87ZV67_FICCA</name>
<evidence type="ECO:0000256" key="3">
    <source>
        <dbReference type="ARBA" id="ARBA00022490"/>
    </source>
</evidence>
<dbReference type="PANTHER" id="PTHR31250">
    <property type="entry name" value="IQ DOMAIN-CONTAINING PROTEIN IQM3"/>
    <property type="match status" value="1"/>
</dbReference>
<dbReference type="PROSITE" id="PS50096">
    <property type="entry name" value="IQ"/>
    <property type="match status" value="1"/>
</dbReference>
<dbReference type="CDD" id="cd23767">
    <property type="entry name" value="IQCD"/>
    <property type="match status" value="1"/>
</dbReference>
<proteinExistence type="predicted"/>
<dbReference type="PANTHER" id="PTHR31250:SF10">
    <property type="entry name" value="IQ DOMAIN-CONTAINING PROTEIN IQM3"/>
    <property type="match status" value="1"/>
</dbReference>
<evidence type="ECO:0000256" key="1">
    <source>
        <dbReference type="ARBA" id="ARBA00004123"/>
    </source>
</evidence>
<sequence>MVVDRIREVIGGRDVIGDATGELTETIDAVVKVQKVFRGHRERRMLADSAIVSEELWLKALDFAAMNHNTISFFKSFKPETAVSRWNRVSSNASKVGKGLSEDDKAQKLIFQHWIEAIDPRHRYGKNLHVYYEEWSKGDAGQPFFYWLDIGDGKELDLEKCPRSKLREQCVKYLGPKNRGKFHHSSFLAGGATIAAGTLGAEHGTLKSISPFTGHYQTTSDRLNTFLSFFKDNGVNLNEVQVYP</sequence>
<evidence type="ECO:0000256" key="4">
    <source>
        <dbReference type="ARBA" id="ARBA00023242"/>
    </source>
</evidence>
<dbReference type="Proteomes" id="UP001187192">
    <property type="component" value="Unassembled WGS sequence"/>
</dbReference>
<organism evidence="5 6">
    <name type="scientific">Ficus carica</name>
    <name type="common">Common fig</name>
    <dbReference type="NCBI Taxonomy" id="3494"/>
    <lineage>
        <taxon>Eukaryota</taxon>
        <taxon>Viridiplantae</taxon>
        <taxon>Streptophyta</taxon>
        <taxon>Embryophyta</taxon>
        <taxon>Tracheophyta</taxon>
        <taxon>Spermatophyta</taxon>
        <taxon>Magnoliopsida</taxon>
        <taxon>eudicotyledons</taxon>
        <taxon>Gunneridae</taxon>
        <taxon>Pentapetalae</taxon>
        <taxon>rosids</taxon>
        <taxon>fabids</taxon>
        <taxon>Rosales</taxon>
        <taxon>Moraceae</taxon>
        <taxon>Ficeae</taxon>
        <taxon>Ficus</taxon>
    </lineage>
</organism>
<dbReference type="GO" id="GO:0005737">
    <property type="term" value="C:cytoplasm"/>
    <property type="evidence" value="ECO:0007669"/>
    <property type="project" value="UniProtKB-SubCell"/>
</dbReference>
<evidence type="ECO:0008006" key="7">
    <source>
        <dbReference type="Google" id="ProtNLM"/>
    </source>
</evidence>
<keyword evidence="4" id="KW-0539">Nucleus</keyword>
<gene>
    <name evidence="5" type="ORF">TIFTF001_008619</name>
</gene>
<keyword evidence="6" id="KW-1185">Reference proteome</keyword>
<dbReference type="InterPro" id="IPR044159">
    <property type="entry name" value="IQM"/>
</dbReference>
<protein>
    <recommendedName>
        <fullName evidence="7">IQ domain-containing protein IQM3-like</fullName>
    </recommendedName>
</protein>
<evidence type="ECO:0000313" key="5">
    <source>
        <dbReference type="EMBL" id="GMN39390.1"/>
    </source>
</evidence>
<accession>A0AA87ZV67</accession>
<evidence type="ECO:0000256" key="2">
    <source>
        <dbReference type="ARBA" id="ARBA00004496"/>
    </source>
</evidence>
<dbReference type="GO" id="GO:0005634">
    <property type="term" value="C:nucleus"/>
    <property type="evidence" value="ECO:0007669"/>
    <property type="project" value="UniProtKB-SubCell"/>
</dbReference>
<dbReference type="EMBL" id="BTGU01000009">
    <property type="protein sequence ID" value="GMN39390.1"/>
    <property type="molecule type" value="Genomic_DNA"/>
</dbReference>
<evidence type="ECO:0000313" key="6">
    <source>
        <dbReference type="Proteomes" id="UP001187192"/>
    </source>
</evidence>
<comment type="caution">
    <text evidence="5">The sequence shown here is derived from an EMBL/GenBank/DDBJ whole genome shotgun (WGS) entry which is preliminary data.</text>
</comment>
<keyword evidence="3" id="KW-0963">Cytoplasm</keyword>
<dbReference type="AlphaFoldDB" id="A0AA87ZV67"/>